<reference evidence="19 20" key="1">
    <citation type="submission" date="2018-08" db="EMBL/GenBank/DDBJ databases">
        <title>A genome reference for cultivated species of the human gut microbiota.</title>
        <authorList>
            <person name="Zou Y."/>
            <person name="Xue W."/>
            <person name="Luo G."/>
        </authorList>
    </citation>
    <scope>NUCLEOTIDE SEQUENCE [LARGE SCALE GENOMIC DNA]</scope>
    <source>
        <strain evidence="17 21">AF27-4BH</strain>
        <strain evidence="18 20">AM22-7AC</strain>
        <strain evidence="16 19">TF01-20-2</strain>
    </source>
</reference>
<evidence type="ECO:0000313" key="19">
    <source>
        <dbReference type="Proteomes" id="UP000260808"/>
    </source>
</evidence>
<dbReference type="EMBL" id="QRIA01000003">
    <property type="protein sequence ID" value="RHG21420.1"/>
    <property type="molecule type" value="Genomic_DNA"/>
</dbReference>
<dbReference type="STRING" id="33038.GCA_900067245_01858"/>
<evidence type="ECO:0000259" key="12">
    <source>
        <dbReference type="Pfam" id="PF00890"/>
    </source>
</evidence>
<dbReference type="GO" id="GO:0008734">
    <property type="term" value="F:L-aspartate oxidase activity"/>
    <property type="evidence" value="ECO:0007669"/>
    <property type="project" value="UniProtKB-EC"/>
</dbReference>
<comment type="caution">
    <text evidence="13">The sequence shown here is derived from an EMBL/GenBank/DDBJ whole genome shotgun (WGS) entry which is preliminary data.</text>
</comment>
<comment type="catalytic activity">
    <reaction evidence="11">
        <text>L-aspartate + O2 = iminosuccinate + H2O2</text>
        <dbReference type="Rhea" id="RHEA:25876"/>
        <dbReference type="ChEBI" id="CHEBI:15379"/>
        <dbReference type="ChEBI" id="CHEBI:16240"/>
        <dbReference type="ChEBI" id="CHEBI:29991"/>
        <dbReference type="ChEBI" id="CHEBI:77875"/>
        <dbReference type="EC" id="1.4.3.16"/>
    </reaction>
    <physiologicalReaction direction="left-to-right" evidence="11">
        <dbReference type="Rhea" id="RHEA:25877"/>
    </physiologicalReaction>
</comment>
<dbReference type="Gene3D" id="3.90.700.10">
    <property type="entry name" value="Succinate dehydrogenase/fumarate reductase flavoprotein, catalytic domain"/>
    <property type="match status" value="1"/>
</dbReference>
<dbReference type="Proteomes" id="UP001296581">
    <property type="component" value="Unassembled WGS sequence"/>
</dbReference>
<keyword evidence="9 13" id="KW-0560">Oxidoreductase</keyword>
<dbReference type="GO" id="GO:0033765">
    <property type="term" value="F:steroid dehydrogenase activity, acting on the CH-CH group of donors"/>
    <property type="evidence" value="ECO:0007669"/>
    <property type="project" value="UniProtKB-ARBA"/>
</dbReference>
<dbReference type="InterPro" id="IPR036188">
    <property type="entry name" value="FAD/NAD-bd_sf"/>
</dbReference>
<keyword evidence="7" id="KW-0662">Pyridine nucleotide biosynthesis</keyword>
<name>A0A2N5NU20_MEDGN</name>
<evidence type="ECO:0000313" key="16">
    <source>
        <dbReference type="EMBL" id="RGM21447.1"/>
    </source>
</evidence>
<dbReference type="EC" id="1.4.3.16" evidence="4"/>
<evidence type="ECO:0000256" key="6">
    <source>
        <dbReference type="ARBA" id="ARBA00022630"/>
    </source>
</evidence>
<evidence type="ECO:0000256" key="4">
    <source>
        <dbReference type="ARBA" id="ARBA00012173"/>
    </source>
</evidence>
<dbReference type="Pfam" id="PF00890">
    <property type="entry name" value="FAD_binding_2"/>
    <property type="match status" value="1"/>
</dbReference>
<dbReference type="InterPro" id="IPR005288">
    <property type="entry name" value="NadB"/>
</dbReference>
<protein>
    <recommendedName>
        <fullName evidence="5">L-aspartate oxidase</fullName>
        <ecNumber evidence="4">1.4.3.16</ecNumber>
    </recommendedName>
    <alternativeName>
        <fullName evidence="10">Quinolinate synthase B</fullName>
    </alternativeName>
</protein>
<keyword evidence="8" id="KW-0274">FAD</keyword>
<accession>A0A2N5NU20</accession>
<comment type="pathway">
    <text evidence="2">Cofactor biosynthesis; NAD(+) biosynthesis; iminoaspartate from L-aspartate (oxidase route): step 1/1.</text>
</comment>
<dbReference type="EMBL" id="QRTJ01000018">
    <property type="protein sequence ID" value="RGQ66583.1"/>
    <property type="molecule type" value="Genomic_DNA"/>
</dbReference>
<evidence type="ECO:0000313" key="17">
    <source>
        <dbReference type="EMBL" id="RGQ66583.1"/>
    </source>
</evidence>
<dbReference type="InterPro" id="IPR027477">
    <property type="entry name" value="Succ_DH/fumarate_Rdtase_cat_sf"/>
</dbReference>
<evidence type="ECO:0000313" key="22">
    <source>
        <dbReference type="Proteomes" id="UP001297370"/>
    </source>
</evidence>
<dbReference type="Proteomes" id="UP001297370">
    <property type="component" value="Unassembled WGS sequence"/>
</dbReference>
<dbReference type="GeneID" id="57434313"/>
<feature type="domain" description="FAD-dependent oxidoreductase 2 FAD-binding" evidence="12">
    <location>
        <begin position="6"/>
        <end position="369"/>
    </location>
</feature>
<dbReference type="RefSeq" id="WP_004844741.1">
    <property type="nucleotide sequence ID" value="NZ_CAXUME010000006.1"/>
</dbReference>
<reference evidence="13" key="4">
    <citation type="submission" date="2021-10" db="EMBL/GenBank/DDBJ databases">
        <title>Collection of gut derived symbiotic bacterial strains cultured from healthy donors.</title>
        <authorList>
            <person name="Lin H."/>
            <person name="Littmann E."/>
            <person name="Claire K."/>
            <person name="Pamer E."/>
        </authorList>
    </citation>
    <scope>NUCLEOTIDE SEQUENCE</scope>
    <source>
        <strain evidence="13">MSK.23.18</strain>
    </source>
</reference>
<dbReference type="AlphaFoldDB" id="A0A2N5NU20"/>
<gene>
    <name evidence="18" type="ORF">DW270_03550</name>
    <name evidence="17" type="ORF">DWY88_10095</name>
    <name evidence="16" type="ORF">DXC31_11085</name>
    <name evidence="15" type="ORF">G4981_13575</name>
    <name evidence="13" type="ORF">LIQ08_06175</name>
    <name evidence="14" type="ORF">PNU63_10115</name>
</gene>
<evidence type="ECO:0000256" key="1">
    <source>
        <dbReference type="ARBA" id="ARBA00001974"/>
    </source>
</evidence>
<dbReference type="PANTHER" id="PTHR42716">
    <property type="entry name" value="L-ASPARTATE OXIDASE"/>
    <property type="match status" value="1"/>
</dbReference>
<evidence type="ECO:0000256" key="2">
    <source>
        <dbReference type="ARBA" id="ARBA00004950"/>
    </source>
</evidence>
<comment type="cofactor">
    <cofactor evidence="1">
        <name>FAD</name>
        <dbReference type="ChEBI" id="CHEBI:57692"/>
    </cofactor>
</comment>
<dbReference type="PRINTS" id="PR00368">
    <property type="entry name" value="FADPNR"/>
</dbReference>
<evidence type="ECO:0000256" key="7">
    <source>
        <dbReference type="ARBA" id="ARBA00022642"/>
    </source>
</evidence>
<dbReference type="GO" id="GO:0034628">
    <property type="term" value="P:'de novo' NAD+ biosynthetic process from L-aspartate"/>
    <property type="evidence" value="ECO:0007669"/>
    <property type="project" value="TreeGrafter"/>
</dbReference>
<dbReference type="PANTHER" id="PTHR42716:SF2">
    <property type="entry name" value="L-ASPARTATE OXIDASE, CHLOROPLASTIC"/>
    <property type="match status" value="1"/>
</dbReference>
<dbReference type="SUPFAM" id="SSF51905">
    <property type="entry name" value="FAD/NAD(P)-binding domain"/>
    <property type="match status" value="1"/>
</dbReference>
<keyword evidence="6" id="KW-0285">Flavoprotein</keyword>
<sequence>MNKKADVVIVGTGVAGLFSALNLPDDKEIIMITKSDAESSDSFLAQGGICVLRDEQDYDSYFEDTMRAGHYENRKESVDIMIRSSGKIIEDLVGYGVEFEKDGEAFAYTREGAHSRPRILFHADVTGKEITSKLLARVREKNNVTIYEYTTMTDILEENGKCAGITVKTKSGEESSIYADYTILASGGIGGLYQHSTNFPHLTGDALEVAKKHHIRLEHLDYVQIHPTTLYSEKPGRRFLISESVRGEGALLYNKNMERFVDELLPRDVVTKAIREQMEKDETNFVWLSMAPIEKETILSHFPNIYEHCLEEGYDVTKECIPVVPAQHYFMGGIWVDKNSHTSMPQLFAVGETSCNGVHGANRLASNSLLESLVFAKRAANLIKEQWCLEKEQAV</sequence>
<dbReference type="Proteomes" id="UP000286137">
    <property type="component" value="Unassembled WGS sequence"/>
</dbReference>
<evidence type="ECO:0000256" key="3">
    <source>
        <dbReference type="ARBA" id="ARBA00008562"/>
    </source>
</evidence>
<evidence type="ECO:0000313" key="15">
    <source>
        <dbReference type="EMBL" id="NSI66288.1"/>
    </source>
</evidence>
<dbReference type="UniPathway" id="UPA00253">
    <property type="reaction ID" value="UER00326"/>
</dbReference>
<reference evidence="15" key="3">
    <citation type="submission" date="2020-02" db="EMBL/GenBank/DDBJ databases">
        <authorList>
            <person name="Littmann E."/>
            <person name="Sorbara M."/>
        </authorList>
    </citation>
    <scope>NUCLEOTIDE SEQUENCE</scope>
    <source>
        <strain evidence="15">MSK.11.9</strain>
    </source>
</reference>
<dbReference type="InterPro" id="IPR003953">
    <property type="entry name" value="FAD-dep_OxRdtase_2_FAD-bd"/>
</dbReference>
<evidence type="ECO:0000313" key="14">
    <source>
        <dbReference type="EMBL" id="MDB8739114.1"/>
    </source>
</evidence>
<dbReference type="EMBL" id="JAQMLR010000009">
    <property type="protein sequence ID" value="MDB8739114.1"/>
    <property type="molecule type" value="Genomic_DNA"/>
</dbReference>
<dbReference type="Proteomes" id="UP001211731">
    <property type="component" value="Unassembled WGS sequence"/>
</dbReference>
<dbReference type="Gene3D" id="3.50.50.60">
    <property type="entry name" value="FAD/NAD(P)-binding domain"/>
    <property type="match status" value="1"/>
</dbReference>
<dbReference type="Proteomes" id="UP000285697">
    <property type="component" value="Unassembled WGS sequence"/>
</dbReference>
<reference evidence="15" key="2">
    <citation type="journal article" date="2020" name="Cell Host Microbe">
        <title>Functional and Genomic Variation between Human-Derived Isolates of Lachnospiraceae Reveals Inter- and Intra-Species Diversity.</title>
        <authorList>
            <person name="Sorbara M.T."/>
            <person name="Littmann E.R."/>
            <person name="Fontana E."/>
            <person name="Moody T.U."/>
            <person name="Kohout C.E."/>
            <person name="Gjonbalaj M."/>
            <person name="Eaton V."/>
            <person name="Seok R."/>
            <person name="Leiner I.M."/>
            <person name="Pamer E.G."/>
        </authorList>
    </citation>
    <scope>NUCLEOTIDE SEQUENCE</scope>
    <source>
        <strain evidence="15">MSK.11.9</strain>
    </source>
</reference>
<evidence type="ECO:0000256" key="9">
    <source>
        <dbReference type="ARBA" id="ARBA00023002"/>
    </source>
</evidence>
<evidence type="ECO:0000256" key="10">
    <source>
        <dbReference type="ARBA" id="ARBA00030386"/>
    </source>
</evidence>
<dbReference type="Proteomes" id="UP000260808">
    <property type="component" value="Unassembled WGS sequence"/>
</dbReference>
<dbReference type="EMBL" id="QSSX01000026">
    <property type="protein sequence ID" value="RGM21447.1"/>
    <property type="molecule type" value="Genomic_DNA"/>
</dbReference>
<evidence type="ECO:0000313" key="13">
    <source>
        <dbReference type="EMBL" id="MCB5618748.1"/>
    </source>
</evidence>
<evidence type="ECO:0000313" key="21">
    <source>
        <dbReference type="Proteomes" id="UP000286137"/>
    </source>
</evidence>
<organism evidence="13 22">
    <name type="scientific">Mediterraneibacter gnavus</name>
    <name type="common">Ruminococcus gnavus</name>
    <dbReference type="NCBI Taxonomy" id="33038"/>
    <lineage>
        <taxon>Bacteria</taxon>
        <taxon>Bacillati</taxon>
        <taxon>Bacillota</taxon>
        <taxon>Clostridia</taxon>
        <taxon>Lachnospirales</taxon>
        <taxon>Lachnospiraceae</taxon>
        <taxon>Mediterraneibacter</taxon>
    </lineage>
</organism>
<reference evidence="14" key="5">
    <citation type="submission" date="2023-01" db="EMBL/GenBank/DDBJ databases">
        <title>Human gut microbiome strain richness.</title>
        <authorList>
            <person name="Chen-Liaw A."/>
        </authorList>
    </citation>
    <scope>NUCLEOTIDE SEQUENCE</scope>
    <source>
        <strain evidence="14">1001217st1_A9_1001217B_191108</strain>
    </source>
</reference>
<dbReference type="NCBIfam" id="NF004820">
    <property type="entry name" value="PRK06175.1"/>
    <property type="match status" value="1"/>
</dbReference>
<evidence type="ECO:0000313" key="20">
    <source>
        <dbReference type="Proteomes" id="UP000285697"/>
    </source>
</evidence>
<proteinExistence type="inferred from homology"/>
<evidence type="ECO:0000256" key="8">
    <source>
        <dbReference type="ARBA" id="ARBA00022827"/>
    </source>
</evidence>
<dbReference type="EMBL" id="JAJBOM010000006">
    <property type="protein sequence ID" value="MCB5618748.1"/>
    <property type="molecule type" value="Genomic_DNA"/>
</dbReference>
<comment type="similarity">
    <text evidence="3">Belongs to the FAD-dependent oxidoreductase 2 family. NadB subfamily.</text>
</comment>
<evidence type="ECO:0000256" key="5">
    <source>
        <dbReference type="ARBA" id="ARBA00021901"/>
    </source>
</evidence>
<dbReference type="FunFam" id="3.90.700.10:FF:000002">
    <property type="entry name" value="L-aspartate oxidase"/>
    <property type="match status" value="1"/>
</dbReference>
<evidence type="ECO:0000256" key="11">
    <source>
        <dbReference type="ARBA" id="ARBA00048305"/>
    </source>
</evidence>
<dbReference type="EMBL" id="JAAIRY010000030">
    <property type="protein sequence ID" value="NSI66288.1"/>
    <property type="molecule type" value="Genomic_DNA"/>
</dbReference>
<evidence type="ECO:0000313" key="18">
    <source>
        <dbReference type="EMBL" id="RHG21420.1"/>
    </source>
</evidence>
<dbReference type="SUPFAM" id="SSF56425">
    <property type="entry name" value="Succinate dehydrogenase/fumarate reductase flavoprotein, catalytic domain"/>
    <property type="match status" value="1"/>
</dbReference>